<keyword evidence="2" id="KW-0378">Hydrolase</keyword>
<proteinExistence type="inferred from homology"/>
<dbReference type="SUPFAM" id="SSF53474">
    <property type="entry name" value="alpha/beta-Hydrolases"/>
    <property type="match status" value="1"/>
</dbReference>
<evidence type="ECO:0008006" key="9">
    <source>
        <dbReference type="Google" id="ProtNLM"/>
    </source>
</evidence>
<organism evidence="6 7">
    <name type="scientific">Orbilia oligospora</name>
    <name type="common">Nematode-trapping fungus</name>
    <name type="synonym">Arthrobotrys oligospora</name>
    <dbReference type="NCBI Taxonomy" id="2813651"/>
    <lineage>
        <taxon>Eukaryota</taxon>
        <taxon>Fungi</taxon>
        <taxon>Dikarya</taxon>
        <taxon>Ascomycota</taxon>
        <taxon>Pezizomycotina</taxon>
        <taxon>Orbiliomycetes</taxon>
        <taxon>Orbiliales</taxon>
        <taxon>Orbiliaceae</taxon>
        <taxon>Orbilia</taxon>
    </lineage>
</organism>
<dbReference type="Gene3D" id="3.40.50.1820">
    <property type="entry name" value="alpha/beta hydrolase"/>
    <property type="match status" value="1"/>
</dbReference>
<name>A0A7C8QZV3_ORBOL</name>
<evidence type="ECO:0000259" key="4">
    <source>
        <dbReference type="Pfam" id="PF08386"/>
    </source>
</evidence>
<sequence length="591" mass="64504">MGRLARAEKYIMLNASKAEESVPQTMDGENHRSGSEAEIPASQELVWYPCNQMFECARLSVPLNPLEPDNGLSSEIPVIKHPAAKSNEYKGIILTNPGGPGLSGVSFILEAGTVIADLVGQGWDIIGFDTRGTGYSKPNGAVGYGKIPLAPELQNASSTRADRVIKRSVTTDFGIKIPASPDSWVQKQYELGTELDTLIQKNANADNQAVPYMTTPNVAFDMLQIAKANARSQNISDEDVLVNFYGISYGTVLGQTFASLYPQHVGRFVLDGVVDINDYYSGNVGLTRFDEGLSTFFARCFDAGPEGCSFYTGQTQNDIRDRFNSLMAQLDSSKAVSEKWKNATIIQETRDVIRGLLMSAPYDAISNFSLLADGLIVIEGWVKADALLENRETILQMSPNPFSLPSRLEYFFEIQCSDMNNPLVGSKQLSKNIIDSMRHSSVVAGETFIGQYAVCSRLQLKAKWKFDGKIGGDTKNPMLFIGSSGDPATPFENAEVAQKRYKGSQMVYVEADAHGIIGQSNKCVHDNVKAYLENLTLPGRNNRCGRDGEPLNPSEKSSAGLSTLESLNTFGRGMCLMLALVIGADVFHHVM</sequence>
<comment type="similarity">
    <text evidence="1">Belongs to the peptidase S33 family.</text>
</comment>
<dbReference type="InterPro" id="IPR051601">
    <property type="entry name" value="Serine_prot/Carboxylest_S33"/>
</dbReference>
<gene>
    <name evidence="6" type="ORF">TWF106_007524</name>
    <name evidence="5" type="ORF">TWF191_002780</name>
</gene>
<evidence type="ECO:0000313" key="8">
    <source>
        <dbReference type="Proteomes" id="UP000483672"/>
    </source>
</evidence>
<protein>
    <recommendedName>
        <fullName evidence="9">AB hydrolase-1 domain-containing protein</fullName>
    </recommendedName>
</protein>
<feature type="domain" description="Peptidase S33 tripeptidyl aminopeptidase-like C-terminal" evidence="4">
    <location>
        <begin position="443"/>
        <end position="544"/>
    </location>
</feature>
<evidence type="ECO:0000256" key="2">
    <source>
        <dbReference type="ARBA" id="ARBA00022801"/>
    </source>
</evidence>
<dbReference type="Proteomes" id="UP000483672">
    <property type="component" value="Unassembled WGS sequence"/>
</dbReference>
<evidence type="ECO:0000313" key="7">
    <source>
        <dbReference type="Proteomes" id="UP000472727"/>
    </source>
</evidence>
<accession>A0A7C8QZV3</accession>
<dbReference type="InterPro" id="IPR029058">
    <property type="entry name" value="AB_hydrolase_fold"/>
</dbReference>
<dbReference type="InterPro" id="IPR000073">
    <property type="entry name" value="AB_hydrolase_1"/>
</dbReference>
<dbReference type="EMBL" id="WIPF01000016">
    <property type="protein sequence ID" value="KAF3228275.1"/>
    <property type="molecule type" value="Genomic_DNA"/>
</dbReference>
<evidence type="ECO:0000313" key="6">
    <source>
        <dbReference type="EMBL" id="KAF3228491.1"/>
    </source>
</evidence>
<dbReference type="PANTHER" id="PTHR43248">
    <property type="entry name" value="2-SUCCINYL-6-HYDROXY-2,4-CYCLOHEXADIENE-1-CARBOXYLATE SYNTHASE"/>
    <property type="match status" value="1"/>
</dbReference>
<comment type="caution">
    <text evidence="6">The sequence shown here is derived from an EMBL/GenBank/DDBJ whole genome shotgun (WGS) entry which is preliminary data.</text>
</comment>
<dbReference type="EMBL" id="WIWS01000004">
    <property type="protein sequence ID" value="KAF3228491.1"/>
    <property type="molecule type" value="Genomic_DNA"/>
</dbReference>
<dbReference type="Pfam" id="PF00561">
    <property type="entry name" value="Abhydrolase_1"/>
    <property type="match status" value="1"/>
</dbReference>
<evidence type="ECO:0000313" key="5">
    <source>
        <dbReference type="EMBL" id="KAF3228275.1"/>
    </source>
</evidence>
<evidence type="ECO:0000256" key="1">
    <source>
        <dbReference type="ARBA" id="ARBA00010088"/>
    </source>
</evidence>
<feature type="domain" description="AB hydrolase-1" evidence="3">
    <location>
        <begin position="93"/>
        <end position="276"/>
    </location>
</feature>
<reference evidence="7 8" key="1">
    <citation type="submission" date="2019-06" db="EMBL/GenBank/DDBJ databases">
        <authorList>
            <person name="Palmer J.M."/>
        </authorList>
    </citation>
    <scope>NUCLEOTIDE SEQUENCE [LARGE SCALE GENOMIC DNA]</scope>
    <source>
        <strain evidence="6 7">TWF106</strain>
        <strain evidence="5 8">TWF191</strain>
    </source>
</reference>
<dbReference type="Pfam" id="PF08386">
    <property type="entry name" value="Abhydrolase_4"/>
    <property type="match status" value="1"/>
</dbReference>
<dbReference type="Proteomes" id="UP000472727">
    <property type="component" value="Unassembled WGS sequence"/>
</dbReference>
<dbReference type="GO" id="GO:0016787">
    <property type="term" value="F:hydrolase activity"/>
    <property type="evidence" value="ECO:0007669"/>
    <property type="project" value="UniProtKB-KW"/>
</dbReference>
<dbReference type="AlphaFoldDB" id="A0A7C8QZV3"/>
<dbReference type="PANTHER" id="PTHR43248:SF25">
    <property type="entry name" value="AB HYDROLASE-1 DOMAIN-CONTAINING PROTEIN-RELATED"/>
    <property type="match status" value="1"/>
</dbReference>
<dbReference type="InterPro" id="IPR013595">
    <property type="entry name" value="Pept_S33_TAP-like_C"/>
</dbReference>
<evidence type="ECO:0000259" key="3">
    <source>
        <dbReference type="Pfam" id="PF00561"/>
    </source>
</evidence>